<evidence type="ECO:0000313" key="2">
    <source>
        <dbReference type="EMBL" id="AXH60175.1"/>
    </source>
</evidence>
<geneLocation type="plasmid" evidence="3">
    <name>pmppla107</name>
</geneLocation>
<keyword evidence="1 2" id="KW-0378">Hydrolase</keyword>
<dbReference type="PANTHER" id="PTHR43316:SF3">
    <property type="entry name" value="HALOACID DEHALOGENASE, TYPE II (AFU_ORTHOLOGUE AFUA_2G07750)-RELATED"/>
    <property type="match status" value="1"/>
</dbReference>
<dbReference type="PANTHER" id="PTHR43316">
    <property type="entry name" value="HYDROLASE, HALOACID DELAHOGENASE-RELATED"/>
    <property type="match status" value="1"/>
</dbReference>
<dbReference type="SFLD" id="SFLDS00003">
    <property type="entry name" value="Haloacid_Dehalogenase"/>
    <property type="match status" value="1"/>
</dbReference>
<sequence length="194" mass="21052">MKAILLDGYGTLVQIADKRHPFRQVGGEDKLQRRRFYDRALSANITPQALLAPLGLDQGAQGAILEALLAETRSVKAYPEAQEFLARLDALRLPWLVVSNLAQPYCEPLINALGISPLQCRFSCVTGLIKPDPMAMLQPCADLGVAPGEVLMIGDSLRDDVCGAKSAGINSFHLDRSQHTLWDALSSIGVDQDT</sequence>
<dbReference type="GO" id="GO:0016787">
    <property type="term" value="F:hydrolase activity"/>
    <property type="evidence" value="ECO:0007669"/>
    <property type="project" value="UniProtKB-KW"/>
</dbReference>
<dbReference type="GeneID" id="39473908"/>
<dbReference type="SUPFAM" id="SSF56784">
    <property type="entry name" value="HAD-like"/>
    <property type="match status" value="1"/>
</dbReference>
<dbReference type="InterPro" id="IPR006439">
    <property type="entry name" value="HAD-SF_hydro_IA"/>
</dbReference>
<dbReference type="AlphaFoldDB" id="A0AAD0PWS0"/>
<accession>A0AAD0PWS0</accession>
<organism evidence="2 3">
    <name type="scientific">Pseudomonas amygdali pv. lachrymans str. M301315</name>
    <dbReference type="NCBI Taxonomy" id="629260"/>
    <lineage>
        <taxon>Bacteria</taxon>
        <taxon>Pseudomonadati</taxon>
        <taxon>Pseudomonadota</taxon>
        <taxon>Gammaproteobacteria</taxon>
        <taxon>Pseudomonadales</taxon>
        <taxon>Pseudomonadaceae</taxon>
        <taxon>Pseudomonas</taxon>
        <taxon>Pseudomonas amygdali</taxon>
    </lineage>
</organism>
<dbReference type="Proteomes" id="UP000006426">
    <property type="component" value="Plasmid pmppla107"/>
</dbReference>
<protein>
    <submittedName>
        <fullName evidence="2">HAD family hydrolase</fullName>
    </submittedName>
</protein>
<dbReference type="RefSeq" id="WP_005742722.1">
    <property type="nucleotide sequence ID" value="NZ_CP031226.1"/>
</dbReference>
<dbReference type="EMBL" id="CP031226">
    <property type="protein sequence ID" value="AXH60175.1"/>
    <property type="molecule type" value="Genomic_DNA"/>
</dbReference>
<proteinExistence type="predicted"/>
<dbReference type="Gene3D" id="3.40.50.1000">
    <property type="entry name" value="HAD superfamily/HAD-like"/>
    <property type="match status" value="1"/>
</dbReference>
<evidence type="ECO:0000313" key="3">
    <source>
        <dbReference type="Proteomes" id="UP000006426"/>
    </source>
</evidence>
<dbReference type="InterPro" id="IPR051540">
    <property type="entry name" value="S-2-haloacid_dehalogenase"/>
</dbReference>
<keyword evidence="2" id="KW-0614">Plasmid</keyword>
<dbReference type="NCBIfam" id="TIGR01549">
    <property type="entry name" value="HAD-SF-IA-v1"/>
    <property type="match status" value="1"/>
</dbReference>
<dbReference type="InterPro" id="IPR023214">
    <property type="entry name" value="HAD_sf"/>
</dbReference>
<evidence type="ECO:0000256" key="1">
    <source>
        <dbReference type="ARBA" id="ARBA00022801"/>
    </source>
</evidence>
<dbReference type="SFLD" id="SFLDG01129">
    <property type="entry name" value="C1.5:_HAD__Beta-PGM__Phosphata"/>
    <property type="match status" value="1"/>
</dbReference>
<gene>
    <name evidence="2" type="ORF">PLA107_033860</name>
</gene>
<name>A0AAD0PWS0_PSEAV</name>
<dbReference type="InterPro" id="IPR036412">
    <property type="entry name" value="HAD-like_sf"/>
</dbReference>
<reference evidence="2 3" key="1">
    <citation type="journal article" date="2011" name="PLoS Pathog.">
        <title>Dynamic evolution of pathogenicity revealed by sequencing and comparative genomics of 19 Pseudomonas syringae isolates.</title>
        <authorList>
            <person name="Baltrus D.A."/>
            <person name="Nishimura M.T."/>
            <person name="Romanchuk A."/>
            <person name="Chang J.H."/>
            <person name="Mukhtar M.S."/>
            <person name="Cherkis K."/>
            <person name="Roach J."/>
            <person name="Grant S.R."/>
            <person name="Jones C.D."/>
            <person name="Dangl J.L."/>
        </authorList>
    </citation>
    <scope>NUCLEOTIDE SEQUENCE [LARGE SCALE GENOMIC DNA]</scope>
    <source>
        <strain evidence="2 3">M301315</strain>
    </source>
</reference>
<dbReference type="Pfam" id="PF00702">
    <property type="entry name" value="Hydrolase"/>
    <property type="match status" value="1"/>
</dbReference>